<dbReference type="PANTHER" id="PTHR30038">
    <property type="entry name" value="ALDEHYDE FERREDOXIN OXIDOREDUCTASE"/>
    <property type="match status" value="1"/>
</dbReference>
<keyword evidence="9" id="KW-1185">Reference proteome</keyword>
<reference evidence="8 9" key="1">
    <citation type="submission" date="2011-09" db="EMBL/GenBank/DDBJ databases">
        <title>The draft genome of Methanotorris formicicus Mc-S-70.</title>
        <authorList>
            <consortium name="US DOE Joint Genome Institute (JGI-PGF)"/>
            <person name="Lucas S."/>
            <person name="Han J."/>
            <person name="Lapidus A."/>
            <person name="Cheng J.-F."/>
            <person name="Goodwin L."/>
            <person name="Pitluck S."/>
            <person name="Peters L."/>
            <person name="Land M.L."/>
            <person name="Hauser L."/>
            <person name="Sieprawska-Lupa M."/>
            <person name="Takai K."/>
            <person name="Miyazaki J."/>
            <person name="Whitman W."/>
            <person name="Woyke T.J."/>
        </authorList>
    </citation>
    <scope>NUCLEOTIDE SEQUENCE [LARGE SCALE GENOMIC DNA]</scope>
    <source>
        <strain evidence="8 9">Mc-S-70</strain>
    </source>
</reference>
<dbReference type="OrthoDB" id="84495at2157"/>
<dbReference type="InterPro" id="IPR036503">
    <property type="entry name" value="Ald_Fedxn_OxRdtase_N_sf"/>
</dbReference>
<dbReference type="InterPro" id="IPR036021">
    <property type="entry name" value="Tungsten_al_ferr_oxy-like_C"/>
</dbReference>
<comment type="caution">
    <text evidence="8">The sequence shown here is derived from an EMBL/GenBank/DDBJ whole genome shotgun (WGS) entry which is preliminary data.</text>
</comment>
<dbReference type="Pfam" id="PF02730">
    <property type="entry name" value="AFOR_N"/>
    <property type="match status" value="1"/>
</dbReference>
<dbReference type="EMBL" id="AGJL01000024">
    <property type="protein sequence ID" value="EHP86357.1"/>
    <property type="molecule type" value="Genomic_DNA"/>
</dbReference>
<organism evidence="8 9">
    <name type="scientific">Methanotorris formicicus Mc-S-70</name>
    <dbReference type="NCBI Taxonomy" id="647171"/>
    <lineage>
        <taxon>Archaea</taxon>
        <taxon>Methanobacteriati</taxon>
        <taxon>Methanobacteriota</taxon>
        <taxon>Methanomada group</taxon>
        <taxon>Methanococci</taxon>
        <taxon>Methanococcales</taxon>
        <taxon>Methanocaldococcaceae</taxon>
        <taxon>Methanotorris</taxon>
    </lineage>
</organism>
<dbReference type="PATRIC" id="fig|647171.4.peg.1073"/>
<dbReference type="Proteomes" id="UP000003706">
    <property type="component" value="Unassembled WGS sequence"/>
</dbReference>
<feature type="domain" description="Aldehyde ferredoxin oxidoreductase N-terminal" evidence="7">
    <location>
        <begin position="1"/>
        <end position="203"/>
    </location>
</feature>
<evidence type="ECO:0000256" key="4">
    <source>
        <dbReference type="ARBA" id="ARBA00022723"/>
    </source>
</evidence>
<dbReference type="InterPro" id="IPR013984">
    <property type="entry name" value="Ald_Fedxn_OxRdtase_dom2"/>
</dbReference>
<evidence type="ECO:0000256" key="1">
    <source>
        <dbReference type="ARBA" id="ARBA00001966"/>
    </source>
</evidence>
<evidence type="ECO:0000256" key="5">
    <source>
        <dbReference type="ARBA" id="ARBA00023004"/>
    </source>
</evidence>
<evidence type="ECO:0000313" key="8">
    <source>
        <dbReference type="EMBL" id="EHP86357.1"/>
    </source>
</evidence>
<dbReference type="Gene3D" id="3.60.9.10">
    <property type="entry name" value="Aldehyde ferredoxin oxidoreductase, N-terminal domain"/>
    <property type="match status" value="1"/>
</dbReference>
<dbReference type="Gene3D" id="1.10.569.10">
    <property type="entry name" value="Aldehyde Ferredoxin Oxidoreductase Protein, subunit A, domain 2"/>
    <property type="match status" value="1"/>
</dbReference>
<evidence type="ECO:0000256" key="3">
    <source>
        <dbReference type="ARBA" id="ARBA00022485"/>
    </source>
</evidence>
<dbReference type="InterPro" id="IPR051919">
    <property type="entry name" value="W-dependent_AOR"/>
</dbReference>
<protein>
    <submittedName>
        <fullName evidence="8">Aldehyde ferredoxin oxidoreductase</fullName>
    </submittedName>
</protein>
<dbReference type="InterPro" id="IPR013983">
    <property type="entry name" value="Ald_Fedxn_OxRdtase_N"/>
</dbReference>
<dbReference type="SMART" id="SM00790">
    <property type="entry name" value="AFOR_N"/>
    <property type="match status" value="1"/>
</dbReference>
<comment type="cofactor">
    <cofactor evidence="1">
        <name>[4Fe-4S] cluster</name>
        <dbReference type="ChEBI" id="CHEBI:49883"/>
    </cofactor>
</comment>
<dbReference type="SUPFAM" id="SSF48310">
    <property type="entry name" value="Aldehyde ferredoxin oxidoreductase, C-terminal domains"/>
    <property type="match status" value="1"/>
</dbReference>
<sequence>MNVLIDASNKKYEIIEKEFLPLNWGIYWHKKFETWKYDVYDEKNVFCFGRGVLPVVGGHRLIFSFRSPLWDGFYFSAMGGAGYVFKDTGLNNVAMIGKCENPSLLVLNGEEDSLKIDFLEVKENFNSVYELSEYILDLFKEKNFRAFVVGPAAIKTNMGAIFSQTVRNGKFIEGSEDWAARGGGGSVLYRAHNILGVVFYGKPKKEKNLKHIVEEHYKKPYSKVILENTKKYRYHEETKTGGTLGNNYYIIRDLTPIFNWRTPYISREDRVMFLRKILEFIVNRFNRESIEPRKWTNCGEPCPVLCKKYRRGLKADYEPYESNGPLIGVFDIYAADKVVHTVDSLGFDAIEFGNLCAWVFELLDVGLLKPEEVGIEKVIFDVDRFKDDEEILKNSNHNAEQAVKLANIVAYNKNEIGKILSLGKRKASKIFNEKFKDRIKDKKFNDYAVYVPFGENGEISPTMYWAIGNFMPYLIQGKYLTYYESGVFLEPEELAERSVERIIEEITLENLGICRFQRKWISPIVDKLLKEVCSIDLKSAIDELIKDIYEYDKKLGYPTLESERVKDLIIYGSREFENEKWAKEFEKDREKKLKEYIKRVLDRYSELLGIDWK</sequence>
<accession>H1KZ74</accession>
<dbReference type="PANTHER" id="PTHR30038:SF7">
    <property type="entry name" value="TUNGSTEN-CONTAINING GLYCERALDEHYDE-3-PHOSPHATE:FERREDOXIN OXIDOREDUCTASE"/>
    <property type="match status" value="1"/>
</dbReference>
<dbReference type="GO" id="GO:0016625">
    <property type="term" value="F:oxidoreductase activity, acting on the aldehyde or oxo group of donors, iron-sulfur protein as acceptor"/>
    <property type="evidence" value="ECO:0007669"/>
    <property type="project" value="InterPro"/>
</dbReference>
<dbReference type="InterPro" id="IPR001203">
    <property type="entry name" value="OxRdtase_Ald_Fedxn_C"/>
</dbReference>
<dbReference type="SUPFAM" id="SSF56228">
    <property type="entry name" value="Aldehyde ferredoxin oxidoreductase, N-terminal domain"/>
    <property type="match status" value="1"/>
</dbReference>
<dbReference type="AlphaFoldDB" id="H1KZ74"/>
<dbReference type="Pfam" id="PF01314">
    <property type="entry name" value="AFOR_C"/>
    <property type="match status" value="1"/>
</dbReference>
<keyword evidence="5" id="KW-0408">Iron</keyword>
<evidence type="ECO:0000256" key="2">
    <source>
        <dbReference type="ARBA" id="ARBA00011032"/>
    </source>
</evidence>
<evidence type="ECO:0000259" key="7">
    <source>
        <dbReference type="SMART" id="SM00790"/>
    </source>
</evidence>
<dbReference type="STRING" id="647171.MetfoDRAFT_1097"/>
<dbReference type="GO" id="GO:0046872">
    <property type="term" value="F:metal ion binding"/>
    <property type="evidence" value="ECO:0007669"/>
    <property type="project" value="UniProtKB-KW"/>
</dbReference>
<dbReference type="GO" id="GO:0051539">
    <property type="term" value="F:4 iron, 4 sulfur cluster binding"/>
    <property type="evidence" value="ECO:0007669"/>
    <property type="project" value="UniProtKB-KW"/>
</dbReference>
<evidence type="ECO:0000256" key="6">
    <source>
        <dbReference type="ARBA" id="ARBA00023014"/>
    </source>
</evidence>
<gene>
    <name evidence="8" type="ORF">MetfoDRAFT_1097</name>
</gene>
<proteinExistence type="inferred from homology"/>
<dbReference type="GO" id="GO:0009055">
    <property type="term" value="F:electron transfer activity"/>
    <property type="evidence" value="ECO:0007669"/>
    <property type="project" value="InterPro"/>
</dbReference>
<evidence type="ECO:0000313" key="9">
    <source>
        <dbReference type="Proteomes" id="UP000003706"/>
    </source>
</evidence>
<name>H1KZ74_9EURY</name>
<dbReference type="RefSeq" id="WP_007044529.1">
    <property type="nucleotide sequence ID" value="NZ_AGJL01000024.1"/>
</dbReference>
<keyword evidence="4" id="KW-0479">Metal-binding</keyword>
<keyword evidence="6" id="KW-0411">Iron-sulfur</keyword>
<comment type="similarity">
    <text evidence="2">Belongs to the AOR/FOR family.</text>
</comment>
<keyword evidence="3" id="KW-0004">4Fe-4S</keyword>